<dbReference type="PATRIC" id="fig|1263870.3.peg.4967"/>
<dbReference type="AlphaFoldDB" id="M5UCX9"/>
<dbReference type="InterPro" id="IPR011989">
    <property type="entry name" value="ARM-like"/>
</dbReference>
<dbReference type="Proteomes" id="UP000011885">
    <property type="component" value="Unassembled WGS sequence"/>
</dbReference>
<name>M5UCX9_9BACT</name>
<proteinExistence type="predicted"/>
<comment type="caution">
    <text evidence="1">The sequence shown here is derived from an EMBL/GenBank/DDBJ whole genome shotgun (WGS) entry which is preliminary data.</text>
</comment>
<dbReference type="InterPro" id="IPR016024">
    <property type="entry name" value="ARM-type_fold"/>
</dbReference>
<evidence type="ECO:0000313" key="1">
    <source>
        <dbReference type="EMBL" id="EMI53868.1"/>
    </source>
</evidence>
<keyword evidence="2" id="KW-1185">Reference proteome</keyword>
<sequence length="171" mass="19219">MENYRLNANSQEFINQLPTLLRLLADPTTMHTAAELFNRIDAFGWEECSPVLLGALESNDSDVKQLVLSVICYAADTHGNDWVQPFESVVLALLEDKDRLVRISAVLAVESLRAFDPEFVAALRFIIGYDEPILASQALITLLELDRDHSVIRELAPLFRVRSALLKQNPL</sequence>
<reference evidence="1 2" key="1">
    <citation type="journal article" date="2013" name="Mar. Genomics">
        <title>Expression of sulfatases in Rhodopirellula baltica and the diversity of sulfatases in the genus Rhodopirellula.</title>
        <authorList>
            <person name="Wegner C.E."/>
            <person name="Richter-Heitmann T."/>
            <person name="Klindworth A."/>
            <person name="Klockow C."/>
            <person name="Richter M."/>
            <person name="Achstetter T."/>
            <person name="Glockner F.O."/>
            <person name="Harder J."/>
        </authorList>
    </citation>
    <scope>NUCLEOTIDE SEQUENCE [LARGE SCALE GENOMIC DNA]</scope>
    <source>
        <strain evidence="1 2">SM41</strain>
    </source>
</reference>
<organism evidence="1 2">
    <name type="scientific">Rhodopirellula sallentina SM41</name>
    <dbReference type="NCBI Taxonomy" id="1263870"/>
    <lineage>
        <taxon>Bacteria</taxon>
        <taxon>Pseudomonadati</taxon>
        <taxon>Planctomycetota</taxon>
        <taxon>Planctomycetia</taxon>
        <taxon>Pirellulales</taxon>
        <taxon>Pirellulaceae</taxon>
        <taxon>Rhodopirellula</taxon>
    </lineage>
</organism>
<dbReference type="SUPFAM" id="SSF48371">
    <property type="entry name" value="ARM repeat"/>
    <property type="match status" value="1"/>
</dbReference>
<dbReference type="EMBL" id="ANOH01000323">
    <property type="protein sequence ID" value="EMI53868.1"/>
    <property type="molecule type" value="Genomic_DNA"/>
</dbReference>
<dbReference type="Gene3D" id="1.25.10.10">
    <property type="entry name" value="Leucine-rich Repeat Variant"/>
    <property type="match status" value="1"/>
</dbReference>
<accession>M5UCX9</accession>
<gene>
    <name evidence="1" type="ORF">RSSM_04696</name>
</gene>
<protein>
    <submittedName>
        <fullName evidence="1">HEAT domain containing protein</fullName>
    </submittedName>
</protein>
<evidence type="ECO:0000313" key="2">
    <source>
        <dbReference type="Proteomes" id="UP000011885"/>
    </source>
</evidence>